<sequence>MDDRLRPTILVTKFMLHKDLAQYLRCPNIVVTLEQIFRFCVEAAEGMEYVHSKRIIHRDLAARNCM</sequence>
<dbReference type="Gene3D" id="1.10.510.10">
    <property type="entry name" value="Transferase(Phosphotransferase) domain 1"/>
    <property type="match status" value="1"/>
</dbReference>
<gene>
    <name evidence="2" type="ORF">L596_007009</name>
</gene>
<dbReference type="GO" id="GO:0005524">
    <property type="term" value="F:ATP binding"/>
    <property type="evidence" value="ECO:0007669"/>
    <property type="project" value="InterPro"/>
</dbReference>
<dbReference type="PROSITE" id="PS50011">
    <property type="entry name" value="PROTEIN_KINASE_DOM"/>
    <property type="match status" value="1"/>
</dbReference>
<dbReference type="Pfam" id="PF07714">
    <property type="entry name" value="PK_Tyr_Ser-Thr"/>
    <property type="match status" value="1"/>
</dbReference>
<dbReference type="InterPro" id="IPR001245">
    <property type="entry name" value="Ser-Thr/Tyr_kinase_cat_dom"/>
</dbReference>
<organism evidence="2">
    <name type="scientific">Steinernema carpocapsae</name>
    <name type="common">Entomopathogenic nematode</name>
    <dbReference type="NCBI Taxonomy" id="34508"/>
    <lineage>
        <taxon>Eukaryota</taxon>
        <taxon>Metazoa</taxon>
        <taxon>Ecdysozoa</taxon>
        <taxon>Nematoda</taxon>
        <taxon>Chromadorea</taxon>
        <taxon>Rhabditida</taxon>
        <taxon>Tylenchina</taxon>
        <taxon>Panagrolaimomorpha</taxon>
        <taxon>Strongyloidoidea</taxon>
        <taxon>Steinernematidae</taxon>
        <taxon>Steinernema</taxon>
    </lineage>
</organism>
<comment type="caution">
    <text evidence="2">The sequence shown here is derived from an EMBL/GenBank/DDBJ whole genome shotgun (WGS) entry which is preliminary data.</text>
</comment>
<proteinExistence type="predicted"/>
<dbReference type="GO" id="GO:0016477">
    <property type="term" value="P:cell migration"/>
    <property type="evidence" value="ECO:0007669"/>
    <property type="project" value="TreeGrafter"/>
</dbReference>
<feature type="domain" description="Protein kinase" evidence="1">
    <location>
        <begin position="1"/>
        <end position="66"/>
    </location>
</feature>
<evidence type="ECO:0000259" key="1">
    <source>
        <dbReference type="PROSITE" id="PS50011"/>
    </source>
</evidence>
<name>A0A4U5P8N2_STECR</name>
<dbReference type="GO" id="GO:0005886">
    <property type="term" value="C:plasma membrane"/>
    <property type="evidence" value="ECO:0007669"/>
    <property type="project" value="TreeGrafter"/>
</dbReference>
<dbReference type="AlphaFoldDB" id="A0A4U5P8N2"/>
<protein>
    <recommendedName>
        <fullName evidence="1">Protein kinase domain-containing protein</fullName>
    </recommendedName>
</protein>
<reference evidence="2" key="1">
    <citation type="submission" date="2013-11" db="EMBL/GenBank/DDBJ databases">
        <authorList>
            <person name="Sternberg P."/>
            <person name="Dillman A."/>
            <person name="Macchietto M."/>
        </authorList>
    </citation>
    <scope>NUCLEOTIDE SEQUENCE</scope>
    <source>
        <strain evidence="2">ALL</strain>
    </source>
</reference>
<evidence type="ECO:0000313" key="2">
    <source>
        <dbReference type="EMBL" id="TKR92333.1"/>
    </source>
</evidence>
<dbReference type="PANTHER" id="PTHR24416:SF564">
    <property type="entry name" value="MACROPHAGE-STIMULATING PROTEIN RECEPTOR"/>
    <property type="match status" value="1"/>
</dbReference>
<dbReference type="SUPFAM" id="SSF56112">
    <property type="entry name" value="Protein kinase-like (PK-like)"/>
    <property type="match status" value="1"/>
</dbReference>
<dbReference type="PANTHER" id="PTHR24416">
    <property type="entry name" value="TYROSINE-PROTEIN KINASE RECEPTOR"/>
    <property type="match status" value="1"/>
</dbReference>
<accession>A0A4U5P8N2</accession>
<dbReference type="GO" id="GO:0007169">
    <property type="term" value="P:cell surface receptor protein tyrosine kinase signaling pathway"/>
    <property type="evidence" value="ECO:0007669"/>
    <property type="project" value="TreeGrafter"/>
</dbReference>
<dbReference type="GO" id="GO:0004714">
    <property type="term" value="F:transmembrane receptor protein tyrosine kinase activity"/>
    <property type="evidence" value="ECO:0007669"/>
    <property type="project" value="TreeGrafter"/>
</dbReference>
<dbReference type="InterPro" id="IPR000719">
    <property type="entry name" value="Prot_kinase_dom"/>
</dbReference>
<reference evidence="2" key="3">
    <citation type="journal article" date="2019" name="G3 (Bethesda)">
        <title>Hybrid Assembly of the Genome of the Entomopathogenic Nematode Steinernema carpocapsae Identifies the X-Chromosome.</title>
        <authorList>
            <person name="Serra L."/>
            <person name="Macchietto M."/>
            <person name="Macias-Munoz A."/>
            <person name="McGill C.J."/>
            <person name="Rodriguez I.M."/>
            <person name="Rodriguez B."/>
            <person name="Murad R."/>
            <person name="Mortazavi A."/>
        </authorList>
    </citation>
    <scope>NUCLEOTIDE SEQUENCE</scope>
    <source>
        <strain evidence="2">ALL</strain>
    </source>
</reference>
<dbReference type="InterPro" id="IPR011009">
    <property type="entry name" value="Kinase-like_dom_sf"/>
</dbReference>
<dbReference type="InterPro" id="IPR050122">
    <property type="entry name" value="RTK"/>
</dbReference>
<dbReference type="GO" id="GO:0007399">
    <property type="term" value="P:nervous system development"/>
    <property type="evidence" value="ECO:0007669"/>
    <property type="project" value="TreeGrafter"/>
</dbReference>
<dbReference type="OrthoDB" id="546826at2759"/>
<dbReference type="GO" id="GO:0043235">
    <property type="term" value="C:receptor complex"/>
    <property type="evidence" value="ECO:0007669"/>
    <property type="project" value="TreeGrafter"/>
</dbReference>
<dbReference type="EMBL" id="AZBU02000002">
    <property type="protein sequence ID" value="TKR92333.1"/>
    <property type="molecule type" value="Genomic_DNA"/>
</dbReference>
<reference evidence="2" key="2">
    <citation type="journal article" date="2015" name="Genome Biol.">
        <title>Comparative genomics of Steinernema reveals deeply conserved gene regulatory networks.</title>
        <authorList>
            <person name="Dillman A.R."/>
            <person name="Macchietto M."/>
            <person name="Porter C.F."/>
            <person name="Rogers A."/>
            <person name="Williams B."/>
            <person name="Antoshechkin I."/>
            <person name="Lee M.M."/>
            <person name="Goodwin Z."/>
            <person name="Lu X."/>
            <person name="Lewis E.E."/>
            <person name="Goodrich-Blair H."/>
            <person name="Stock S.P."/>
            <person name="Adams B.J."/>
            <person name="Sternberg P.W."/>
            <person name="Mortazavi A."/>
        </authorList>
    </citation>
    <scope>NUCLEOTIDE SEQUENCE [LARGE SCALE GENOMIC DNA]</scope>
    <source>
        <strain evidence="2">ALL</strain>
    </source>
</reference>